<evidence type="ECO:0000313" key="5">
    <source>
        <dbReference type="EMBL" id="CBV43099.1"/>
    </source>
</evidence>
<evidence type="ECO:0000256" key="3">
    <source>
        <dbReference type="SAM" id="MobiDB-lite"/>
    </source>
</evidence>
<feature type="region of interest" description="Disordered" evidence="3">
    <location>
        <begin position="1"/>
        <end position="20"/>
    </location>
</feature>
<dbReference type="HOGENOM" id="CLU_013985_34_1_6"/>
<protein>
    <submittedName>
        <fullName evidence="5">GNAT family acetyltransferase</fullName>
        <ecNumber evidence="5">2.3.1.-</ecNumber>
    </submittedName>
</protein>
<dbReference type="Pfam" id="PF00583">
    <property type="entry name" value="Acetyltransf_1"/>
    <property type="match status" value="1"/>
</dbReference>
<dbReference type="InterPro" id="IPR050832">
    <property type="entry name" value="Bact_Acetyltransf"/>
</dbReference>
<dbReference type="PANTHER" id="PTHR43877">
    <property type="entry name" value="AMINOALKYLPHOSPHONATE N-ACETYLTRANSFERASE-RELATED-RELATED"/>
    <property type="match status" value="1"/>
</dbReference>
<keyword evidence="1 5" id="KW-0808">Transferase</keyword>
<proteinExistence type="predicted"/>
<dbReference type="InterPro" id="IPR016181">
    <property type="entry name" value="Acyl_CoA_acyltransferase"/>
</dbReference>
<dbReference type="PROSITE" id="PS51186">
    <property type="entry name" value="GNAT"/>
    <property type="match status" value="1"/>
</dbReference>
<dbReference type="Gene3D" id="3.40.630.30">
    <property type="match status" value="1"/>
</dbReference>
<evidence type="ECO:0000313" key="6">
    <source>
        <dbReference type="Proteomes" id="UP000008707"/>
    </source>
</evidence>
<name>E1V5E4_HALED</name>
<dbReference type="InterPro" id="IPR000182">
    <property type="entry name" value="GNAT_dom"/>
</dbReference>
<organism evidence="5 6">
    <name type="scientific">Halomonas elongata (strain ATCC 33173 / DSM 2581 / NBRC 15536 / NCIMB 2198 / 1H9)</name>
    <dbReference type="NCBI Taxonomy" id="768066"/>
    <lineage>
        <taxon>Bacteria</taxon>
        <taxon>Pseudomonadati</taxon>
        <taxon>Pseudomonadota</taxon>
        <taxon>Gammaproteobacteria</taxon>
        <taxon>Oceanospirillales</taxon>
        <taxon>Halomonadaceae</taxon>
        <taxon>Halomonas</taxon>
    </lineage>
</organism>
<dbReference type="Proteomes" id="UP000008707">
    <property type="component" value="Chromosome"/>
</dbReference>
<feature type="domain" description="N-acetyltransferase" evidence="4">
    <location>
        <begin position="15"/>
        <end position="151"/>
    </location>
</feature>
<dbReference type="STRING" id="768066.HELO_3215"/>
<feature type="compositionally biased region" description="Polar residues" evidence="3">
    <location>
        <begin position="1"/>
        <end position="14"/>
    </location>
</feature>
<accession>E1V5E4</accession>
<gene>
    <name evidence="5" type="ordered locus">HELO_3215</name>
</gene>
<dbReference type="EMBL" id="FN869568">
    <property type="protein sequence ID" value="CBV43099.1"/>
    <property type="molecule type" value="Genomic_DNA"/>
</dbReference>
<keyword evidence="2 5" id="KW-0012">Acyltransferase</keyword>
<dbReference type="CDD" id="cd04301">
    <property type="entry name" value="NAT_SF"/>
    <property type="match status" value="1"/>
</dbReference>
<dbReference type="SUPFAM" id="SSF55729">
    <property type="entry name" value="Acyl-CoA N-acyltransferases (Nat)"/>
    <property type="match status" value="1"/>
</dbReference>
<dbReference type="KEGG" id="hel:HELO_3215"/>
<evidence type="ECO:0000256" key="1">
    <source>
        <dbReference type="ARBA" id="ARBA00022679"/>
    </source>
</evidence>
<sequence length="151" mass="17170">MRDCSTGHTRQPTIMTPRKYTEDDEPRVAALWRANFPDYTGYNTPEAVLRAKRLVDDHIYVLEDDGEIIATCMAGYDGHRGWLYSVAVAASRQGEGLGRRMVEFAIERLRELGCVKVNLQIRGGNEEVADFYRRLGFNTEDRISMGLILDP</sequence>
<evidence type="ECO:0000259" key="4">
    <source>
        <dbReference type="PROSITE" id="PS51186"/>
    </source>
</evidence>
<dbReference type="AlphaFoldDB" id="E1V5E4"/>
<dbReference type="GO" id="GO:0016747">
    <property type="term" value="F:acyltransferase activity, transferring groups other than amino-acyl groups"/>
    <property type="evidence" value="ECO:0007669"/>
    <property type="project" value="InterPro"/>
</dbReference>
<reference evidence="6" key="1">
    <citation type="journal article" date="2011" name="Environ. Microbiol.">
        <title>A blueprint of ectoine metabolism from the genome of the industrial producer Halomonas elongata DSM 2581(T).</title>
        <authorList>
            <person name="Schwibbert K."/>
            <person name="Marin-Sanguino A."/>
            <person name="Bagyan I."/>
            <person name="Heidrich G."/>
            <person name="Lentzen G."/>
            <person name="Seitz H."/>
            <person name="Rampp M."/>
            <person name="Schuster S.C."/>
            <person name="Klenk H.P."/>
            <person name="Pfeiffer F."/>
            <person name="Oesterhelt D."/>
            <person name="Kunte H.J."/>
        </authorList>
    </citation>
    <scope>NUCLEOTIDE SEQUENCE [LARGE SCALE GENOMIC DNA]</scope>
    <source>
        <strain evidence="6">ATCC 33173 / DSM 2581 / NBRC 15536 / NCIMB 2198 / 1H9</strain>
    </source>
</reference>
<dbReference type="eggNOG" id="COG0456">
    <property type="taxonomic scope" value="Bacteria"/>
</dbReference>
<evidence type="ECO:0000256" key="2">
    <source>
        <dbReference type="ARBA" id="ARBA00023315"/>
    </source>
</evidence>
<dbReference type="EC" id="2.3.1.-" evidence="5"/>